<accession>A0ABT6B4R2</accession>
<name>A0ABT6B4R2_9BURK</name>
<proteinExistence type="predicted"/>
<reference evidence="1 2" key="1">
    <citation type="submission" date="2023-03" db="EMBL/GenBank/DDBJ databases">
        <title>Draft assemblies of triclosan tolerant bacteria isolated from returned activated sludge.</title>
        <authorList>
            <person name="Van Hamelsveld S."/>
        </authorList>
    </citation>
    <scope>NUCLEOTIDE SEQUENCE [LARGE SCALE GENOMIC DNA]</scope>
    <source>
        <strain evidence="1 2">GW210010_S58</strain>
    </source>
</reference>
<dbReference type="EMBL" id="JARJLM010000717">
    <property type="protein sequence ID" value="MDF3839866.1"/>
    <property type="molecule type" value="Genomic_DNA"/>
</dbReference>
<evidence type="ECO:0000313" key="1">
    <source>
        <dbReference type="EMBL" id="MDF3839866.1"/>
    </source>
</evidence>
<dbReference type="Proteomes" id="UP001216674">
    <property type="component" value="Unassembled WGS sequence"/>
</dbReference>
<comment type="caution">
    <text evidence="1">The sequence shown here is derived from an EMBL/GenBank/DDBJ whole genome shotgun (WGS) entry which is preliminary data.</text>
</comment>
<sequence length="110" mass="12301">MAIADRGRGFRQIVAAGMADAGVDALNARLGLRQRWLSNRRPNPVCWSDIACTVPSLGKCMIFNKKQREGIHPTEIVDQIAMPIIHFAQTGTKLTPSFCRGEFRLHRRKG</sequence>
<evidence type="ECO:0000313" key="2">
    <source>
        <dbReference type="Proteomes" id="UP001216674"/>
    </source>
</evidence>
<gene>
    <name evidence="1" type="ORF">P3W85_44060</name>
</gene>
<dbReference type="RefSeq" id="WP_276269453.1">
    <property type="nucleotide sequence ID" value="NZ_JARJLM010000717.1"/>
</dbReference>
<keyword evidence="2" id="KW-1185">Reference proteome</keyword>
<organism evidence="1 2">
    <name type="scientific">Cupriavidus basilensis</name>
    <dbReference type="NCBI Taxonomy" id="68895"/>
    <lineage>
        <taxon>Bacteria</taxon>
        <taxon>Pseudomonadati</taxon>
        <taxon>Pseudomonadota</taxon>
        <taxon>Betaproteobacteria</taxon>
        <taxon>Burkholderiales</taxon>
        <taxon>Burkholderiaceae</taxon>
        <taxon>Cupriavidus</taxon>
    </lineage>
</organism>
<protein>
    <submittedName>
        <fullName evidence="1">Uncharacterized protein</fullName>
    </submittedName>
</protein>